<dbReference type="HOGENOM" id="CLU_030273_3_2_5"/>
<reference evidence="3 4" key="1">
    <citation type="journal article" date="2010" name="J. Bacteriol.">
        <title>Complete genome sequence of "Candidatus Puniceispirillum marinum" IMCC1322, a representative of the SAR116 clade in the Alphaproteobacteria.</title>
        <authorList>
            <person name="Oh H.M."/>
            <person name="Kwon K.K."/>
            <person name="Kang I."/>
            <person name="Kang S.G."/>
            <person name="Lee J.H."/>
            <person name="Kim S.J."/>
            <person name="Cho J.C."/>
        </authorList>
    </citation>
    <scope>NUCLEOTIDE SEQUENCE [LARGE SCALE GENOMIC DNA]</scope>
    <source>
        <strain evidence="3 4">IMCC1322</strain>
    </source>
</reference>
<evidence type="ECO:0000259" key="2">
    <source>
        <dbReference type="SMART" id="SM00922"/>
    </source>
</evidence>
<dbReference type="PANTHER" id="PTHR48080">
    <property type="entry name" value="D-GALACTONATE DEHYDRATASE-RELATED"/>
    <property type="match status" value="1"/>
</dbReference>
<feature type="domain" description="Mandelate racemase/muconate lactonizing enzyme C-terminal" evidence="2">
    <location>
        <begin position="147"/>
        <end position="256"/>
    </location>
</feature>
<dbReference type="SUPFAM" id="SSF51604">
    <property type="entry name" value="Enolase C-terminal domain-like"/>
    <property type="match status" value="1"/>
</dbReference>
<gene>
    <name evidence="3" type="ordered locus">SAR116_1857</name>
</gene>
<dbReference type="Pfam" id="PF13378">
    <property type="entry name" value="MR_MLE_C"/>
    <property type="match status" value="1"/>
</dbReference>
<dbReference type="InterPro" id="IPR029065">
    <property type="entry name" value="Enolase_C-like"/>
</dbReference>
<dbReference type="InterPro" id="IPR029017">
    <property type="entry name" value="Enolase-like_N"/>
</dbReference>
<dbReference type="eggNOG" id="COG4948">
    <property type="taxonomic scope" value="Bacteria"/>
</dbReference>
<dbReference type="Gene3D" id="3.20.20.120">
    <property type="entry name" value="Enolase-like C-terminal domain"/>
    <property type="match status" value="1"/>
</dbReference>
<dbReference type="STRING" id="488538.SAR116_1857"/>
<protein>
    <submittedName>
        <fullName evidence="3">Mandelate racemase/muconate lactonizing enzyme</fullName>
        <ecNumber evidence="3">4.1.2.21</ecNumber>
    </submittedName>
</protein>
<proteinExistence type="predicted"/>
<dbReference type="AlphaFoldDB" id="D5BMQ7"/>
<dbReference type="EMBL" id="CP001751">
    <property type="protein sequence ID" value="ADE40100.1"/>
    <property type="molecule type" value="Genomic_DNA"/>
</dbReference>
<dbReference type="InterPro" id="IPR013342">
    <property type="entry name" value="Mandelate_racemase_C"/>
</dbReference>
<evidence type="ECO:0000313" key="4">
    <source>
        <dbReference type="Proteomes" id="UP000007460"/>
    </source>
</evidence>
<dbReference type="GO" id="GO:0008674">
    <property type="term" value="F:2-dehydro-3-deoxy-6-phosphogalactonate aldolase activity"/>
    <property type="evidence" value="ECO:0007669"/>
    <property type="project" value="UniProtKB-EC"/>
</dbReference>
<keyword evidence="4" id="KW-1185">Reference proteome</keyword>
<evidence type="ECO:0000256" key="1">
    <source>
        <dbReference type="ARBA" id="ARBA00023239"/>
    </source>
</evidence>
<dbReference type="Gene3D" id="3.30.390.10">
    <property type="entry name" value="Enolase-like, N-terminal domain"/>
    <property type="match status" value="1"/>
</dbReference>
<evidence type="ECO:0000313" key="3">
    <source>
        <dbReference type="EMBL" id="ADE40100.1"/>
    </source>
</evidence>
<dbReference type="RefSeq" id="WP_013046727.1">
    <property type="nucleotide sequence ID" value="NC_014010.1"/>
</dbReference>
<dbReference type="PANTHER" id="PTHR48080:SF2">
    <property type="entry name" value="D-GALACTONATE DEHYDRATASE"/>
    <property type="match status" value="1"/>
</dbReference>
<name>D5BMQ7_PUNMI</name>
<sequence>MLKLASLETFIVGTPPPSIGGRYFIFVSLETSCGIKGVGEIYAASFAPEIICTMAKDVFARYLDGNDPFQIERFWRRAHGSGFTHRPDISMQGVVSGLEMACWDIIGKAVDKPVYDLLGGMVNERLRSYTYLYPATGQDPAHFYQDPIASAESAALAVKDGFTAVKFDPAGQYTAFDGRMPDLDALERSATFCRLIRDAIGNKADMLFGTHGQFTAAGAIRLAKKLEPYDPLWFEEPTPPDMPEEMAKVATGTSVPIATGERLCSKFEFARVLQSGAAAILQPNLGRVGGILEAKKIAAMAETHYVQIAPHLYCGPVVAAANIQLATCSPNFLILESIKKMDGFHADLLKTPLQWDDGYVIPPKTPGLGVELNEDVVRAHPYEGDALHLEMGANPYDPARDRLFPGG</sequence>
<accession>D5BMQ7</accession>
<dbReference type="CDD" id="cd03316">
    <property type="entry name" value="MR_like"/>
    <property type="match status" value="1"/>
</dbReference>
<organism evidence="3 4">
    <name type="scientific">Puniceispirillum marinum (strain IMCC1322)</name>
    <dbReference type="NCBI Taxonomy" id="488538"/>
    <lineage>
        <taxon>Bacteria</taxon>
        <taxon>Pseudomonadati</taxon>
        <taxon>Pseudomonadota</taxon>
        <taxon>Alphaproteobacteria</taxon>
        <taxon>Candidatus Puniceispirillales</taxon>
        <taxon>Candidatus Puniceispirillaceae</taxon>
        <taxon>Candidatus Puniceispirillum</taxon>
    </lineage>
</organism>
<dbReference type="SMART" id="SM00922">
    <property type="entry name" value="MR_MLE"/>
    <property type="match status" value="1"/>
</dbReference>
<dbReference type="Proteomes" id="UP000007460">
    <property type="component" value="Chromosome"/>
</dbReference>
<dbReference type="KEGG" id="apb:SAR116_1857"/>
<dbReference type="InterPro" id="IPR013341">
    <property type="entry name" value="Mandelate_racemase_N_dom"/>
</dbReference>
<dbReference type="Pfam" id="PF02746">
    <property type="entry name" value="MR_MLE_N"/>
    <property type="match status" value="1"/>
</dbReference>
<dbReference type="SUPFAM" id="SSF54826">
    <property type="entry name" value="Enolase N-terminal domain-like"/>
    <property type="match status" value="1"/>
</dbReference>
<keyword evidence="1 3" id="KW-0456">Lyase</keyword>
<dbReference type="InterPro" id="IPR034593">
    <property type="entry name" value="DgoD-like"/>
</dbReference>
<dbReference type="EC" id="4.1.2.21" evidence="3"/>
<dbReference type="InterPro" id="IPR036849">
    <property type="entry name" value="Enolase-like_C_sf"/>
</dbReference>